<dbReference type="AlphaFoldDB" id="A0A918XAC2"/>
<dbReference type="RefSeq" id="WP_230479928.1">
    <property type="nucleotide sequence ID" value="NZ_BMXL01000005.1"/>
</dbReference>
<evidence type="ECO:0000256" key="1">
    <source>
        <dbReference type="SAM" id="MobiDB-lite"/>
    </source>
</evidence>
<accession>A0A918XAC2</accession>
<gene>
    <name evidence="2" type="ORF">GCM10007147_15010</name>
</gene>
<sequence length="271" mass="28421">MTAAAVLCPAVVVAGWSAGHLVAHDPAEEAPRRQDVRPLPAAPPVEATAPEDAAGFVRSAAVRVDTARRSEVSFFAHGADTDAPAEPASPSGRAPDPGHGYAVFDAASDPQFVRAFTTFGGTQVFRHGWDGERCLTVTGPGTPQPTAVESPSVADGYLCTRDFTSAKLWEILASSTDLEYTGEEATELVPLNGQGGADRAPEGPERVTAHRYTGTFTTLIGGYAPESGATVLTPVKGSEFELWIDGEGIPRRLVHEGGAGTGETYDYRRVS</sequence>
<evidence type="ECO:0000313" key="3">
    <source>
        <dbReference type="Proteomes" id="UP000654947"/>
    </source>
</evidence>
<comment type="caution">
    <text evidence="2">The sequence shown here is derived from an EMBL/GenBank/DDBJ whole genome shotgun (WGS) entry which is preliminary data.</text>
</comment>
<dbReference type="EMBL" id="BMXL01000005">
    <property type="protein sequence ID" value="GHD21526.1"/>
    <property type="molecule type" value="Genomic_DNA"/>
</dbReference>
<keyword evidence="3" id="KW-1185">Reference proteome</keyword>
<organism evidence="2 3">
    <name type="scientific">Nocardiopsis kunsanensis</name>
    <dbReference type="NCBI Taxonomy" id="141693"/>
    <lineage>
        <taxon>Bacteria</taxon>
        <taxon>Bacillati</taxon>
        <taxon>Actinomycetota</taxon>
        <taxon>Actinomycetes</taxon>
        <taxon>Streptosporangiales</taxon>
        <taxon>Nocardiopsidaceae</taxon>
        <taxon>Nocardiopsis</taxon>
    </lineage>
</organism>
<reference evidence="2 3" key="1">
    <citation type="journal article" date="2014" name="Int. J. Syst. Evol. Microbiol.">
        <title>Complete genome sequence of Corynebacterium casei LMG S-19264T (=DSM 44701T), isolated from a smear-ripened cheese.</title>
        <authorList>
            <consortium name="US DOE Joint Genome Institute (JGI-PGF)"/>
            <person name="Walter F."/>
            <person name="Albersmeier A."/>
            <person name="Kalinowski J."/>
            <person name="Ruckert C."/>
        </authorList>
    </citation>
    <scope>NUCLEOTIDE SEQUENCE [LARGE SCALE GENOMIC DNA]</scope>
    <source>
        <strain evidence="2 3">KCTC 19473</strain>
    </source>
</reference>
<proteinExistence type="predicted"/>
<protein>
    <submittedName>
        <fullName evidence="2">Uncharacterized protein</fullName>
    </submittedName>
</protein>
<evidence type="ECO:0000313" key="2">
    <source>
        <dbReference type="EMBL" id="GHD21526.1"/>
    </source>
</evidence>
<name>A0A918XAC2_9ACTN</name>
<dbReference type="Proteomes" id="UP000654947">
    <property type="component" value="Unassembled WGS sequence"/>
</dbReference>
<feature type="region of interest" description="Disordered" evidence="1">
    <location>
        <begin position="79"/>
        <end position="100"/>
    </location>
</feature>